<keyword evidence="1" id="KW-0325">Glycoprotein</keyword>
<keyword evidence="2" id="KW-0732">Signal</keyword>
<name>A0A922CPP5_MANSE</name>
<accession>A0A922CPP5</accession>
<gene>
    <name evidence="4" type="ORF">O3G_MSEX008067</name>
</gene>
<sequence>MSLYTYFLLCFVTFICVEGENNKSKLVKTSQGSVRGYKEPDTNVFVFYGIPYGTAPTGIFKFQAPLPPPAWLQPFEATNRNIICPQARTPSLNLENKKMQEDCLIANVYIPDTQEKNLPVVVYIHGGSFQVGYGDMTPPTKFVSQKNIIGVTFNYRLGVNGFLCLGTLGAPGNAGMKDQVELLRWVKRNIANFGGNPDDITIAGCNAGAISAELLILSKSTKNLFHKMIIAYGPNNGLIAMQTDPLETAKVFAKSLNFTNVDSVYALEDMYKETSMELLTKEIFNDKTNFANRFTPCVERDTKEDYVFLDDAPVNIIKRGKYRKIPILYGFDDTDGLLQKSDFDILHERMNTNFYEFLPVDLEFESKDEKRQVAIKIKEFYFGDKPISKDINVSSVIDYISDVLTTYTTSKTIRLHVEAGHDKIYLYKYTFKAKLPGVPFTNLLDATHCPQLTNVLEGEVKQNGNNINKEHESNKIISELWFNFIKTG</sequence>
<reference evidence="4" key="1">
    <citation type="journal article" date="2016" name="Insect Biochem. Mol. Biol.">
        <title>Multifaceted biological insights from a draft genome sequence of the tobacco hornworm moth, Manduca sexta.</title>
        <authorList>
            <person name="Kanost M.R."/>
            <person name="Arrese E.L."/>
            <person name="Cao X."/>
            <person name="Chen Y.R."/>
            <person name="Chellapilla S."/>
            <person name="Goldsmith M.R."/>
            <person name="Grosse-Wilde E."/>
            <person name="Heckel D.G."/>
            <person name="Herndon N."/>
            <person name="Jiang H."/>
            <person name="Papanicolaou A."/>
            <person name="Qu J."/>
            <person name="Soulages J.L."/>
            <person name="Vogel H."/>
            <person name="Walters J."/>
            <person name="Waterhouse R.M."/>
            <person name="Ahn S.J."/>
            <person name="Almeida F.C."/>
            <person name="An C."/>
            <person name="Aqrawi P."/>
            <person name="Bretschneider A."/>
            <person name="Bryant W.B."/>
            <person name="Bucks S."/>
            <person name="Chao H."/>
            <person name="Chevignon G."/>
            <person name="Christen J.M."/>
            <person name="Clarke D.F."/>
            <person name="Dittmer N.T."/>
            <person name="Ferguson L.C.F."/>
            <person name="Garavelou S."/>
            <person name="Gordon K.H.J."/>
            <person name="Gunaratna R.T."/>
            <person name="Han Y."/>
            <person name="Hauser F."/>
            <person name="He Y."/>
            <person name="Heidel-Fischer H."/>
            <person name="Hirsh A."/>
            <person name="Hu Y."/>
            <person name="Jiang H."/>
            <person name="Kalra D."/>
            <person name="Klinner C."/>
            <person name="Konig C."/>
            <person name="Kovar C."/>
            <person name="Kroll A.R."/>
            <person name="Kuwar S.S."/>
            <person name="Lee S.L."/>
            <person name="Lehman R."/>
            <person name="Li K."/>
            <person name="Li Z."/>
            <person name="Liang H."/>
            <person name="Lovelace S."/>
            <person name="Lu Z."/>
            <person name="Mansfield J.H."/>
            <person name="McCulloch K.J."/>
            <person name="Mathew T."/>
            <person name="Morton B."/>
            <person name="Muzny D.M."/>
            <person name="Neunemann D."/>
            <person name="Ongeri F."/>
            <person name="Pauchet Y."/>
            <person name="Pu L.L."/>
            <person name="Pyrousis I."/>
            <person name="Rao X.J."/>
            <person name="Redding A."/>
            <person name="Roesel C."/>
            <person name="Sanchez-Gracia A."/>
            <person name="Schaack S."/>
            <person name="Shukla A."/>
            <person name="Tetreau G."/>
            <person name="Wang Y."/>
            <person name="Xiong G.H."/>
            <person name="Traut W."/>
            <person name="Walsh T.K."/>
            <person name="Worley K.C."/>
            <person name="Wu D."/>
            <person name="Wu W."/>
            <person name="Wu Y.Q."/>
            <person name="Zhang X."/>
            <person name="Zou Z."/>
            <person name="Zucker H."/>
            <person name="Briscoe A.D."/>
            <person name="Burmester T."/>
            <person name="Clem R.J."/>
            <person name="Feyereisen R."/>
            <person name="Grimmelikhuijzen C.J.P."/>
            <person name="Hamodrakas S.J."/>
            <person name="Hansson B.S."/>
            <person name="Huguet E."/>
            <person name="Jermiin L.S."/>
            <person name="Lan Q."/>
            <person name="Lehman H.K."/>
            <person name="Lorenzen M."/>
            <person name="Merzendorfer H."/>
            <person name="Michalopoulos I."/>
            <person name="Morton D.B."/>
            <person name="Muthukrishnan S."/>
            <person name="Oakeshott J.G."/>
            <person name="Palmer W."/>
            <person name="Park Y."/>
            <person name="Passarelli A.L."/>
            <person name="Rozas J."/>
            <person name="Schwartz L.M."/>
            <person name="Smith W."/>
            <person name="Southgate A."/>
            <person name="Vilcinskas A."/>
            <person name="Vogt R."/>
            <person name="Wang P."/>
            <person name="Werren J."/>
            <person name="Yu X.Q."/>
            <person name="Zhou J.J."/>
            <person name="Brown S.J."/>
            <person name="Scherer S.E."/>
            <person name="Richards S."/>
            <person name="Blissard G.W."/>
        </authorList>
    </citation>
    <scope>NUCLEOTIDE SEQUENCE</scope>
</reference>
<dbReference type="PANTHER" id="PTHR11559">
    <property type="entry name" value="CARBOXYLESTERASE"/>
    <property type="match status" value="1"/>
</dbReference>
<evidence type="ECO:0000313" key="5">
    <source>
        <dbReference type="Proteomes" id="UP000791440"/>
    </source>
</evidence>
<dbReference type="EMBL" id="JH668441">
    <property type="protein sequence ID" value="KAG6453288.1"/>
    <property type="molecule type" value="Genomic_DNA"/>
</dbReference>
<protein>
    <recommendedName>
        <fullName evidence="3">Carboxylesterase type B domain-containing protein</fullName>
    </recommendedName>
</protein>
<feature type="domain" description="Carboxylesterase type B" evidence="3">
    <location>
        <begin position="24"/>
        <end position="488"/>
    </location>
</feature>
<comment type="caution">
    <text evidence="4">The sequence shown here is derived from an EMBL/GenBank/DDBJ whole genome shotgun (WGS) entry which is preliminary data.</text>
</comment>
<organism evidence="4 5">
    <name type="scientific">Manduca sexta</name>
    <name type="common">Tobacco hawkmoth</name>
    <name type="synonym">Tobacco hornworm</name>
    <dbReference type="NCBI Taxonomy" id="7130"/>
    <lineage>
        <taxon>Eukaryota</taxon>
        <taxon>Metazoa</taxon>
        <taxon>Ecdysozoa</taxon>
        <taxon>Arthropoda</taxon>
        <taxon>Hexapoda</taxon>
        <taxon>Insecta</taxon>
        <taxon>Pterygota</taxon>
        <taxon>Neoptera</taxon>
        <taxon>Endopterygota</taxon>
        <taxon>Lepidoptera</taxon>
        <taxon>Glossata</taxon>
        <taxon>Ditrysia</taxon>
        <taxon>Bombycoidea</taxon>
        <taxon>Sphingidae</taxon>
        <taxon>Sphinginae</taxon>
        <taxon>Sphingini</taxon>
        <taxon>Manduca</taxon>
    </lineage>
</organism>
<evidence type="ECO:0000256" key="2">
    <source>
        <dbReference type="SAM" id="SignalP"/>
    </source>
</evidence>
<dbReference type="Proteomes" id="UP000791440">
    <property type="component" value="Unassembled WGS sequence"/>
</dbReference>
<dbReference type="Pfam" id="PF00135">
    <property type="entry name" value="COesterase"/>
    <property type="match status" value="1"/>
</dbReference>
<feature type="chain" id="PRO_5037894797" description="Carboxylesterase type B domain-containing protein" evidence="2">
    <location>
        <begin position="20"/>
        <end position="488"/>
    </location>
</feature>
<reference evidence="4" key="2">
    <citation type="submission" date="2020-12" db="EMBL/GenBank/DDBJ databases">
        <authorList>
            <person name="Kanost M."/>
        </authorList>
    </citation>
    <scope>NUCLEOTIDE SEQUENCE</scope>
</reference>
<proteinExistence type="predicted"/>
<keyword evidence="5" id="KW-1185">Reference proteome</keyword>
<feature type="signal peptide" evidence="2">
    <location>
        <begin position="1"/>
        <end position="19"/>
    </location>
</feature>
<evidence type="ECO:0000256" key="1">
    <source>
        <dbReference type="ARBA" id="ARBA00023180"/>
    </source>
</evidence>
<evidence type="ECO:0000313" key="4">
    <source>
        <dbReference type="EMBL" id="KAG6453288.1"/>
    </source>
</evidence>
<dbReference type="InterPro" id="IPR050309">
    <property type="entry name" value="Type-B_Carboxylest/Lipase"/>
</dbReference>
<evidence type="ECO:0000259" key="3">
    <source>
        <dbReference type="Pfam" id="PF00135"/>
    </source>
</evidence>
<dbReference type="InterPro" id="IPR002018">
    <property type="entry name" value="CarbesteraseB"/>
</dbReference>
<dbReference type="AlphaFoldDB" id="A0A922CPP5"/>